<accession>A0ABT7H6F7</accession>
<evidence type="ECO:0000313" key="1">
    <source>
        <dbReference type="EMBL" id="MDK9501472.1"/>
    </source>
</evidence>
<dbReference type="EMBL" id="JASITI010000127">
    <property type="protein sequence ID" value="MDK9501472.1"/>
    <property type="molecule type" value="Genomic_DNA"/>
</dbReference>
<gene>
    <name evidence="1" type="ORF">QEZ40_001060</name>
</gene>
<evidence type="ECO:0000313" key="2">
    <source>
        <dbReference type="Proteomes" id="UP001223390"/>
    </source>
</evidence>
<keyword evidence="2" id="KW-1185">Reference proteome</keyword>
<reference evidence="1 2" key="1">
    <citation type="submission" date="2023-05" db="EMBL/GenBank/DDBJ databases">
        <title>Sequencing and Assembly of Streptomyces sp. NP73.</title>
        <authorList>
            <person name="Konwar A.N."/>
            <person name="Saikia K."/>
            <person name="Thakur D."/>
        </authorList>
    </citation>
    <scope>NUCLEOTIDE SEQUENCE [LARGE SCALE GENOMIC DNA]</scope>
    <source>
        <strain evidence="1 2">NP73</strain>
    </source>
</reference>
<protein>
    <submittedName>
        <fullName evidence="1">Uncharacterized protein</fullName>
    </submittedName>
</protein>
<sequence length="238" mass="26196">MSASRMLERLRAVDWDMRWDLAYERCGSRQVLMWEYLRRAAVWAKACGAEGAWPFYDVTPYLDPEFGLPPAQAAGLEELQRTVVWGELRKTCAGAVRLAGLGERSPAVVEGLPDLYEPLVLFYERGGSFSRDCSGAFIDLVGVMVPPGKLPGYLGSRPVDVLDDAVLDALEGEGRITYHQDEHGAGPLFRSRVQGEDVRVDEVLGPDLRWEPVDLPVGAAGLAAVDHLEAARRIGRMA</sequence>
<proteinExistence type="predicted"/>
<dbReference type="Proteomes" id="UP001223390">
    <property type="component" value="Unassembled WGS sequence"/>
</dbReference>
<name>A0ABT7H6F7_9ACTN</name>
<organism evidence="1 2">
    <name type="scientific">Streptomyces katrae</name>
    <dbReference type="NCBI Taxonomy" id="68223"/>
    <lineage>
        <taxon>Bacteria</taxon>
        <taxon>Bacillati</taxon>
        <taxon>Actinomycetota</taxon>
        <taxon>Actinomycetes</taxon>
        <taxon>Kitasatosporales</taxon>
        <taxon>Streptomycetaceae</taxon>
        <taxon>Streptomyces</taxon>
    </lineage>
</organism>
<dbReference type="RefSeq" id="WP_285346850.1">
    <property type="nucleotide sequence ID" value="NZ_JASITI010000127.1"/>
</dbReference>
<comment type="caution">
    <text evidence="1">The sequence shown here is derived from an EMBL/GenBank/DDBJ whole genome shotgun (WGS) entry which is preliminary data.</text>
</comment>